<accession>A0A3G5AFG6</accession>
<dbReference type="EMBL" id="MK072490">
    <property type="protein sequence ID" value="AYV85956.1"/>
    <property type="molecule type" value="Genomic_DNA"/>
</dbReference>
<sequence length="351" mass="40899">MTVDEGRVWGPHYDALLGNDLVTRTILHYADNNTLGRLFQLNRFLRELSEENSFWRNRLIIDYGKSQMNDLGHYRLTYIINFMLKSVIMLRSVIFGNGLTDLNNSIEKSKRRLSRFVYNYILKYEFSDNMIRATVYYIRKITTLFGFKYILISLAKGGREKIALELVTDKRNLIPYISRSAIQEIAEKDLIEYLLSGGDRGTPASYIESDCKYCHGDDVLLYLETACKNLLPYQPLAILISNGFYKQAKYFLETYIPNYKIGELYFKINPFFNYYDGMVIKEFVQFCIFAGIEISYNDFLGGISYFDVASAHLLENMKAIYPTKEYCEKFCKSPCIEIIRSIAIRHGVELD</sequence>
<evidence type="ECO:0008006" key="2">
    <source>
        <dbReference type="Google" id="ProtNLM"/>
    </source>
</evidence>
<proteinExistence type="predicted"/>
<protein>
    <recommendedName>
        <fullName evidence="2">F-box domain-containing protein</fullName>
    </recommendedName>
</protein>
<gene>
    <name evidence="1" type="ORF">Solivirus2_27</name>
</gene>
<dbReference type="InterPro" id="IPR036047">
    <property type="entry name" value="F-box-like_dom_sf"/>
</dbReference>
<name>A0A3G5AFG6_9VIRU</name>
<reference evidence="1" key="1">
    <citation type="submission" date="2018-10" db="EMBL/GenBank/DDBJ databases">
        <title>Hidden diversity of soil giant viruses.</title>
        <authorList>
            <person name="Schulz F."/>
            <person name="Alteio L."/>
            <person name="Goudeau D."/>
            <person name="Ryan E.M."/>
            <person name="Malmstrom R.R."/>
            <person name="Blanchard J."/>
            <person name="Woyke T."/>
        </authorList>
    </citation>
    <scope>NUCLEOTIDE SEQUENCE</scope>
    <source>
        <strain evidence="1">SOV1</strain>
    </source>
</reference>
<dbReference type="SUPFAM" id="SSF81383">
    <property type="entry name" value="F-box domain"/>
    <property type="match status" value="1"/>
</dbReference>
<organism evidence="1">
    <name type="scientific">Solivirus sp</name>
    <dbReference type="NCBI Taxonomy" id="2487772"/>
    <lineage>
        <taxon>Viruses</taxon>
        <taxon>Pithoviruses</taxon>
    </lineage>
</organism>
<evidence type="ECO:0000313" key="1">
    <source>
        <dbReference type="EMBL" id="AYV85956.1"/>
    </source>
</evidence>